<organism evidence="3 4">
    <name type="scientific">Lasius platythorax</name>
    <dbReference type="NCBI Taxonomy" id="488582"/>
    <lineage>
        <taxon>Eukaryota</taxon>
        <taxon>Metazoa</taxon>
        <taxon>Ecdysozoa</taxon>
        <taxon>Arthropoda</taxon>
        <taxon>Hexapoda</taxon>
        <taxon>Insecta</taxon>
        <taxon>Pterygota</taxon>
        <taxon>Neoptera</taxon>
        <taxon>Endopterygota</taxon>
        <taxon>Hymenoptera</taxon>
        <taxon>Apocrita</taxon>
        <taxon>Aculeata</taxon>
        <taxon>Formicoidea</taxon>
        <taxon>Formicidae</taxon>
        <taxon>Formicinae</taxon>
        <taxon>Lasius</taxon>
        <taxon>Lasius</taxon>
    </lineage>
</organism>
<accession>A0AAV2NDB2</accession>
<protein>
    <recommendedName>
        <fullName evidence="2">MADF domain-containing protein</fullName>
    </recommendedName>
</protein>
<sequence>MSDHINYCNSIADLSDEISTDDCDNGCKPASVDIEEKSGDELLIELYRERPFLYDKSNASFKDCLMKQNAWIEISKIMTQTNCSDMYTPSYCQKRCISLRDQYSKEKRKVETESKSGSAAAKSTRFPFFSQLTFLDHVIKRRRSYTNCTKSQPSIVDKDNNTYESQSVADESSNEENESVKKQHIHNTKNFNKENVAPKIKKRKVNETKELEQTLIQMSHRISTYMEKKVSTDYVFMEFIKIQFSNIPENEKNIRRMIMDALTAPLPEK</sequence>
<dbReference type="Proteomes" id="UP001497644">
    <property type="component" value="Chromosome 14"/>
</dbReference>
<dbReference type="InterPro" id="IPR039353">
    <property type="entry name" value="TF_Adf1"/>
</dbReference>
<evidence type="ECO:0000259" key="2">
    <source>
        <dbReference type="PROSITE" id="PS51029"/>
    </source>
</evidence>
<feature type="domain" description="MADF" evidence="2">
    <location>
        <begin position="42"/>
        <end position="140"/>
    </location>
</feature>
<name>A0AAV2NDB2_9HYME</name>
<evidence type="ECO:0000313" key="4">
    <source>
        <dbReference type="Proteomes" id="UP001497644"/>
    </source>
</evidence>
<keyword evidence="4" id="KW-1185">Reference proteome</keyword>
<dbReference type="GO" id="GO:0006357">
    <property type="term" value="P:regulation of transcription by RNA polymerase II"/>
    <property type="evidence" value="ECO:0007669"/>
    <property type="project" value="TreeGrafter"/>
</dbReference>
<dbReference type="GO" id="GO:0005667">
    <property type="term" value="C:transcription regulator complex"/>
    <property type="evidence" value="ECO:0007669"/>
    <property type="project" value="TreeGrafter"/>
</dbReference>
<dbReference type="EMBL" id="OZ034837">
    <property type="protein sequence ID" value="CAL1678205.1"/>
    <property type="molecule type" value="Genomic_DNA"/>
</dbReference>
<feature type="region of interest" description="Disordered" evidence="1">
    <location>
        <begin position="150"/>
        <end position="197"/>
    </location>
</feature>
<dbReference type="Pfam" id="PF10545">
    <property type="entry name" value="MADF_DNA_bdg"/>
    <property type="match status" value="1"/>
</dbReference>
<dbReference type="PANTHER" id="PTHR12243:SF60">
    <property type="entry name" value="SI:CH211-15D5.12-RELATED"/>
    <property type="match status" value="1"/>
</dbReference>
<dbReference type="PANTHER" id="PTHR12243">
    <property type="entry name" value="MADF DOMAIN TRANSCRIPTION FACTOR"/>
    <property type="match status" value="1"/>
</dbReference>
<evidence type="ECO:0000256" key="1">
    <source>
        <dbReference type="SAM" id="MobiDB-lite"/>
    </source>
</evidence>
<dbReference type="AlphaFoldDB" id="A0AAV2NDB2"/>
<dbReference type="GO" id="GO:0005634">
    <property type="term" value="C:nucleus"/>
    <property type="evidence" value="ECO:0007669"/>
    <property type="project" value="TreeGrafter"/>
</dbReference>
<dbReference type="PROSITE" id="PS51029">
    <property type="entry name" value="MADF"/>
    <property type="match status" value="1"/>
</dbReference>
<dbReference type="SMART" id="SM00595">
    <property type="entry name" value="MADF"/>
    <property type="match status" value="1"/>
</dbReference>
<evidence type="ECO:0000313" key="3">
    <source>
        <dbReference type="EMBL" id="CAL1678205.1"/>
    </source>
</evidence>
<dbReference type="InterPro" id="IPR006578">
    <property type="entry name" value="MADF-dom"/>
</dbReference>
<gene>
    <name evidence="3" type="ORF">LPLAT_LOCUS4101</name>
</gene>
<proteinExistence type="predicted"/>
<reference evidence="3" key="1">
    <citation type="submission" date="2024-04" db="EMBL/GenBank/DDBJ databases">
        <authorList>
            <consortium name="Molecular Ecology Group"/>
        </authorList>
    </citation>
    <scope>NUCLEOTIDE SEQUENCE</scope>
</reference>